<dbReference type="AlphaFoldDB" id="A0A8J8MIV8"/>
<dbReference type="EMBL" id="CP058649">
    <property type="protein sequence ID" value="QUI22098.1"/>
    <property type="molecule type" value="Genomic_DNA"/>
</dbReference>
<keyword evidence="6" id="KW-0479">Metal-binding</keyword>
<dbReference type="Gene3D" id="1.20.58.80">
    <property type="entry name" value="Phosphotransferase system, lactose/cellobiose-type IIA subunit"/>
    <property type="match status" value="1"/>
</dbReference>
<dbReference type="PANTHER" id="PTHR34382">
    <property type="entry name" value="PTS SYSTEM N,N'-DIACETYLCHITOBIOSE-SPECIFIC EIIA COMPONENT"/>
    <property type="match status" value="1"/>
</dbReference>
<dbReference type="GO" id="GO:0016740">
    <property type="term" value="F:transferase activity"/>
    <property type="evidence" value="ECO:0007669"/>
    <property type="project" value="UniProtKB-KW"/>
</dbReference>
<protein>
    <submittedName>
        <fullName evidence="8">PTS lactose/cellobiose transporter subunit IIA</fullName>
    </submittedName>
</protein>
<keyword evidence="6" id="KW-0460">Magnesium</keyword>
<dbReference type="InterPro" id="IPR036542">
    <property type="entry name" value="PTS_IIA_lac/cel_sf"/>
</dbReference>
<evidence type="ECO:0000313" key="9">
    <source>
        <dbReference type="Proteomes" id="UP000683246"/>
    </source>
</evidence>
<keyword evidence="1" id="KW-0813">Transport</keyword>
<dbReference type="KEGG" id="vpy:HZI73_07200"/>
<evidence type="ECO:0000256" key="2">
    <source>
        <dbReference type="ARBA" id="ARBA00022597"/>
    </source>
</evidence>
<dbReference type="InterPro" id="IPR003188">
    <property type="entry name" value="PTS_IIA_lac/cel"/>
</dbReference>
<gene>
    <name evidence="8" type="ORF">HZI73_07200</name>
</gene>
<dbReference type="PIRSF" id="PIRSF000699">
    <property type="entry name" value="PTS_IILac_III"/>
    <property type="match status" value="1"/>
</dbReference>
<feature type="active site" description="Tele-phosphohistidine intermediate" evidence="5">
    <location>
        <position position="82"/>
    </location>
</feature>
<evidence type="ECO:0000256" key="3">
    <source>
        <dbReference type="ARBA" id="ARBA00022679"/>
    </source>
</evidence>
<organism evidence="8 9">
    <name type="scientific">Vallitalea pronyensis</name>
    <dbReference type="NCBI Taxonomy" id="1348613"/>
    <lineage>
        <taxon>Bacteria</taxon>
        <taxon>Bacillati</taxon>
        <taxon>Bacillota</taxon>
        <taxon>Clostridia</taxon>
        <taxon>Lachnospirales</taxon>
        <taxon>Vallitaleaceae</taxon>
        <taxon>Vallitalea</taxon>
    </lineage>
</organism>
<keyword evidence="2" id="KW-0762">Sugar transport</keyword>
<dbReference type="PANTHER" id="PTHR34382:SF7">
    <property type="entry name" value="PTS SYSTEM N,N'-DIACETYLCHITOBIOSE-SPECIFIC EIIA COMPONENT"/>
    <property type="match status" value="1"/>
</dbReference>
<dbReference type="Proteomes" id="UP000683246">
    <property type="component" value="Chromosome"/>
</dbReference>
<comment type="cofactor">
    <cofactor evidence="6">
        <name>Mg(2+)</name>
        <dbReference type="ChEBI" id="CHEBI:18420"/>
    </cofactor>
    <text evidence="6">Binds 1 Mg(2+) ion per trimer.</text>
</comment>
<dbReference type="SUPFAM" id="SSF46973">
    <property type="entry name" value="Enzyme IIa from lactose specific PTS, IIa-lac"/>
    <property type="match status" value="1"/>
</dbReference>
<feature type="binding site" evidence="6">
    <location>
        <position position="85"/>
    </location>
    <ligand>
        <name>Mg(2+)</name>
        <dbReference type="ChEBI" id="CHEBI:18420"/>
        <note>ligand shared between all trimeric partners</note>
    </ligand>
</feature>
<dbReference type="Pfam" id="PF02255">
    <property type="entry name" value="PTS_IIA"/>
    <property type="match status" value="1"/>
</dbReference>
<evidence type="ECO:0000256" key="4">
    <source>
        <dbReference type="ARBA" id="ARBA00022683"/>
    </source>
</evidence>
<keyword evidence="9" id="KW-1185">Reference proteome</keyword>
<dbReference type="GO" id="GO:0046872">
    <property type="term" value="F:metal ion binding"/>
    <property type="evidence" value="ECO:0007669"/>
    <property type="project" value="UniProtKB-KW"/>
</dbReference>
<proteinExistence type="predicted"/>
<name>A0A8J8MIV8_9FIRM</name>
<dbReference type="GO" id="GO:0009401">
    <property type="term" value="P:phosphoenolpyruvate-dependent sugar phosphotransferase system"/>
    <property type="evidence" value="ECO:0007669"/>
    <property type="project" value="UniProtKB-KW"/>
</dbReference>
<dbReference type="RefSeq" id="WP_212697576.1">
    <property type="nucleotide sequence ID" value="NZ_CP058649.1"/>
</dbReference>
<evidence type="ECO:0000256" key="7">
    <source>
        <dbReference type="PROSITE-ProRule" id="PRU00418"/>
    </source>
</evidence>
<reference evidence="8" key="1">
    <citation type="submission" date="2020-07" db="EMBL/GenBank/DDBJ databases">
        <title>Vallitalea pronyensis genome.</title>
        <authorList>
            <person name="Postec A."/>
        </authorList>
    </citation>
    <scope>NUCLEOTIDE SEQUENCE</scope>
    <source>
        <strain evidence="8">FatNI3</strain>
    </source>
</reference>
<sequence>MGAEAFNTKQEQQIMSLIISSGQARSNAQEALMEAKKGNFDLAKEKMKCADQSILDAHKVQTSLLSMEAKGELVQMNILMVHAQDHLMTGMLAIDMIKELIEIYESKEEK</sequence>
<evidence type="ECO:0000256" key="6">
    <source>
        <dbReference type="PIRSR" id="PIRSR000699-2"/>
    </source>
</evidence>
<dbReference type="PROSITE" id="PS51095">
    <property type="entry name" value="PTS_EIIA_TYPE_3"/>
    <property type="match status" value="1"/>
</dbReference>
<evidence type="ECO:0000313" key="8">
    <source>
        <dbReference type="EMBL" id="QUI22098.1"/>
    </source>
</evidence>
<feature type="modified residue" description="Phosphohistidine; by HPr" evidence="7">
    <location>
        <position position="82"/>
    </location>
</feature>
<keyword evidence="3" id="KW-0808">Transferase</keyword>
<evidence type="ECO:0000256" key="5">
    <source>
        <dbReference type="PIRSR" id="PIRSR000699-1"/>
    </source>
</evidence>
<accession>A0A8J8MIV8</accession>
<keyword evidence="4" id="KW-0598">Phosphotransferase system</keyword>
<dbReference type="CDD" id="cd00215">
    <property type="entry name" value="PTS_IIA_lac"/>
    <property type="match status" value="1"/>
</dbReference>
<evidence type="ECO:0000256" key="1">
    <source>
        <dbReference type="ARBA" id="ARBA00022448"/>
    </source>
</evidence>